<reference evidence="2" key="1">
    <citation type="submission" date="2023-02" db="EMBL/GenBank/DDBJ databases">
        <title>Genome of toxic invasive species Heracleum sosnowskyi carries increased number of genes despite the absence of recent whole-genome duplications.</title>
        <authorList>
            <person name="Schelkunov M."/>
            <person name="Shtratnikova V."/>
            <person name="Makarenko M."/>
            <person name="Klepikova A."/>
            <person name="Omelchenko D."/>
            <person name="Novikova G."/>
            <person name="Obukhova E."/>
            <person name="Bogdanov V."/>
            <person name="Penin A."/>
            <person name="Logacheva M."/>
        </authorList>
    </citation>
    <scope>NUCLEOTIDE SEQUENCE</scope>
    <source>
        <strain evidence="2">Hsosn_3</strain>
        <tissue evidence="2">Leaf</tissue>
    </source>
</reference>
<gene>
    <name evidence="2" type="ORF">POM88_008946</name>
</gene>
<protein>
    <submittedName>
        <fullName evidence="2">Uncharacterized protein</fullName>
    </submittedName>
</protein>
<evidence type="ECO:0000313" key="2">
    <source>
        <dbReference type="EMBL" id="KAK1399083.1"/>
    </source>
</evidence>
<name>A0AAD8J867_9APIA</name>
<organism evidence="2 3">
    <name type="scientific">Heracleum sosnowskyi</name>
    <dbReference type="NCBI Taxonomy" id="360622"/>
    <lineage>
        <taxon>Eukaryota</taxon>
        <taxon>Viridiplantae</taxon>
        <taxon>Streptophyta</taxon>
        <taxon>Embryophyta</taxon>
        <taxon>Tracheophyta</taxon>
        <taxon>Spermatophyta</taxon>
        <taxon>Magnoliopsida</taxon>
        <taxon>eudicotyledons</taxon>
        <taxon>Gunneridae</taxon>
        <taxon>Pentapetalae</taxon>
        <taxon>asterids</taxon>
        <taxon>campanulids</taxon>
        <taxon>Apiales</taxon>
        <taxon>Apiaceae</taxon>
        <taxon>Apioideae</taxon>
        <taxon>apioid superclade</taxon>
        <taxon>Tordylieae</taxon>
        <taxon>Tordyliinae</taxon>
        <taxon>Heracleum</taxon>
    </lineage>
</organism>
<evidence type="ECO:0000313" key="3">
    <source>
        <dbReference type="Proteomes" id="UP001237642"/>
    </source>
</evidence>
<sequence length="202" mass="23343">MPNAQKVWILALWKATVEKMQKINQCAMKSSSSAERATDTVKALPSSNSERKDNKGIDLEVKTENIDFPGLIDRETFYCLARFPQLYVICVFWVQELIIGLPGWHRLKVWLCLRDSILPLCQLKMEMSCLAKKKNGDVPTRKKGRPPIVVTEEVLSREEVLELRRLSRQRVIPSHPKNVLIIVVLNVITMRNRWLLHRLSCP</sequence>
<dbReference type="AlphaFoldDB" id="A0AAD8J867"/>
<dbReference type="Proteomes" id="UP001237642">
    <property type="component" value="Unassembled WGS sequence"/>
</dbReference>
<proteinExistence type="predicted"/>
<comment type="caution">
    <text evidence="2">The sequence shown here is derived from an EMBL/GenBank/DDBJ whole genome shotgun (WGS) entry which is preliminary data.</text>
</comment>
<evidence type="ECO:0000256" key="1">
    <source>
        <dbReference type="SAM" id="MobiDB-lite"/>
    </source>
</evidence>
<feature type="region of interest" description="Disordered" evidence="1">
    <location>
        <begin position="37"/>
        <end position="56"/>
    </location>
</feature>
<accession>A0AAD8J867</accession>
<dbReference type="EMBL" id="JAUIZM010000002">
    <property type="protein sequence ID" value="KAK1399083.1"/>
    <property type="molecule type" value="Genomic_DNA"/>
</dbReference>
<reference evidence="2" key="2">
    <citation type="submission" date="2023-05" db="EMBL/GenBank/DDBJ databases">
        <authorList>
            <person name="Schelkunov M.I."/>
        </authorList>
    </citation>
    <scope>NUCLEOTIDE SEQUENCE</scope>
    <source>
        <strain evidence="2">Hsosn_3</strain>
        <tissue evidence="2">Leaf</tissue>
    </source>
</reference>
<keyword evidence="3" id="KW-1185">Reference proteome</keyword>